<feature type="region of interest" description="Disordered" evidence="1">
    <location>
        <begin position="19"/>
        <end position="84"/>
    </location>
</feature>
<feature type="compositionally biased region" description="Basic residues" evidence="1">
    <location>
        <begin position="60"/>
        <end position="82"/>
    </location>
</feature>
<feature type="region of interest" description="Disordered" evidence="1">
    <location>
        <begin position="111"/>
        <end position="130"/>
    </location>
</feature>
<gene>
    <name evidence="2" type="ORF">N8I77_011734</name>
</gene>
<feature type="compositionally biased region" description="Polar residues" evidence="1">
    <location>
        <begin position="46"/>
        <end position="59"/>
    </location>
</feature>
<proteinExistence type="predicted"/>
<comment type="caution">
    <text evidence="2">The sequence shown here is derived from an EMBL/GenBank/DDBJ whole genome shotgun (WGS) entry which is preliminary data.</text>
</comment>
<protein>
    <submittedName>
        <fullName evidence="2">Uncharacterized protein</fullName>
    </submittedName>
</protein>
<evidence type="ECO:0000313" key="2">
    <source>
        <dbReference type="EMBL" id="KAK2598311.1"/>
    </source>
</evidence>
<dbReference type="Proteomes" id="UP001265746">
    <property type="component" value="Unassembled WGS sequence"/>
</dbReference>
<reference evidence="2" key="1">
    <citation type="submission" date="2023-06" db="EMBL/GenBank/DDBJ databases">
        <authorList>
            <person name="Noh H."/>
        </authorList>
    </citation>
    <scope>NUCLEOTIDE SEQUENCE</scope>
    <source>
        <strain evidence="2">DUCC20226</strain>
    </source>
</reference>
<evidence type="ECO:0000313" key="3">
    <source>
        <dbReference type="Proteomes" id="UP001265746"/>
    </source>
</evidence>
<name>A0AAD9S4R1_PHOAM</name>
<accession>A0AAD9S4R1</accession>
<evidence type="ECO:0000256" key="1">
    <source>
        <dbReference type="SAM" id="MobiDB-lite"/>
    </source>
</evidence>
<dbReference type="AlphaFoldDB" id="A0AAD9S4R1"/>
<organism evidence="2 3">
    <name type="scientific">Phomopsis amygdali</name>
    <name type="common">Fusicoccum amygdali</name>
    <dbReference type="NCBI Taxonomy" id="1214568"/>
    <lineage>
        <taxon>Eukaryota</taxon>
        <taxon>Fungi</taxon>
        <taxon>Dikarya</taxon>
        <taxon>Ascomycota</taxon>
        <taxon>Pezizomycotina</taxon>
        <taxon>Sordariomycetes</taxon>
        <taxon>Sordariomycetidae</taxon>
        <taxon>Diaporthales</taxon>
        <taxon>Diaporthaceae</taxon>
        <taxon>Diaporthe</taxon>
    </lineage>
</organism>
<dbReference type="EMBL" id="JAUJFL010000008">
    <property type="protein sequence ID" value="KAK2598311.1"/>
    <property type="molecule type" value="Genomic_DNA"/>
</dbReference>
<keyword evidence="3" id="KW-1185">Reference proteome</keyword>
<sequence length="346" mass="39111">MVRLEAIPWETKTAILLREENFNPRNFPKKSPKAQEGDEPADQDSDAGSCSDNEGTPSSKIRKAKRHQRKDVVKRKPQTRGKSRPDTLDKFACYSCFKILPACYFEGRHPENNTSRTVKSQKKRVHNDQADKKVDTRVGYVQVISVNPSRPPEWLVKDKAEVRATDVETYVTEYMKKGVNCDDLRLHYKDLNSATHCIAPIRGVNPFFTSSSSATPPHCQTYRPVYQVEDSNSSGMDSSAYTYEICIPENSVRDENEVGRPHVASSSRICQPQQSTVSAPAPQVKEIIALRRFCILCGAKYGAYRRECNRKIISKTEKGWWVCACPKVRQAGIGRNCPDCGKKVIY</sequence>